<dbReference type="OrthoDB" id="193139at2759"/>
<accession>A0A1W0A0S4</accession>
<evidence type="ECO:0000313" key="7">
    <source>
        <dbReference type="Proteomes" id="UP000243217"/>
    </source>
</evidence>
<dbReference type="AlphaFoldDB" id="A0A1W0A0S4"/>
<name>A0A1W0A0S4_9STRA</name>
<keyword evidence="2 5" id="KW-0812">Transmembrane</keyword>
<gene>
    <name evidence="6" type="ORF">THRCLA_21044</name>
</gene>
<protein>
    <submittedName>
        <fullName evidence="6">Uncharacterized protein</fullName>
    </submittedName>
</protein>
<dbReference type="EMBL" id="JNBS01000747">
    <property type="protein sequence ID" value="OQS03857.1"/>
    <property type="molecule type" value="Genomic_DNA"/>
</dbReference>
<feature type="transmembrane region" description="Helical" evidence="5">
    <location>
        <begin position="47"/>
        <end position="70"/>
    </location>
</feature>
<feature type="transmembrane region" description="Helical" evidence="5">
    <location>
        <begin position="90"/>
        <end position="112"/>
    </location>
</feature>
<sequence>MNDSLALQVVVVCTALLYAKFVLTAIKGGSKKFKSSNRPPEDEIARLILAWGSALAHGNTAITVVATIVFTVARTSHTLAYANGIFYLRIASYALSLTSAFVLAGNCIGGAFSS</sequence>
<evidence type="ECO:0000256" key="2">
    <source>
        <dbReference type="ARBA" id="ARBA00022692"/>
    </source>
</evidence>
<dbReference type="Proteomes" id="UP000243217">
    <property type="component" value="Unassembled WGS sequence"/>
</dbReference>
<keyword evidence="4 5" id="KW-0472">Membrane</keyword>
<evidence type="ECO:0000256" key="4">
    <source>
        <dbReference type="ARBA" id="ARBA00023136"/>
    </source>
</evidence>
<dbReference type="InterPro" id="IPR001129">
    <property type="entry name" value="Membr-assoc_MAPEG"/>
</dbReference>
<dbReference type="InterPro" id="IPR023352">
    <property type="entry name" value="MAPEG-like_dom_sf"/>
</dbReference>
<dbReference type="SUPFAM" id="SSF161084">
    <property type="entry name" value="MAPEG domain-like"/>
    <property type="match status" value="1"/>
</dbReference>
<keyword evidence="7" id="KW-1185">Reference proteome</keyword>
<dbReference type="Pfam" id="PF01124">
    <property type="entry name" value="MAPEG"/>
    <property type="match status" value="1"/>
</dbReference>
<evidence type="ECO:0000256" key="3">
    <source>
        <dbReference type="ARBA" id="ARBA00022989"/>
    </source>
</evidence>
<reference evidence="6 7" key="1">
    <citation type="journal article" date="2014" name="Genome Biol. Evol.">
        <title>The secreted proteins of Achlya hypogyna and Thraustotheca clavata identify the ancestral oomycete secretome and reveal gene acquisitions by horizontal gene transfer.</title>
        <authorList>
            <person name="Misner I."/>
            <person name="Blouin N."/>
            <person name="Leonard G."/>
            <person name="Richards T.A."/>
            <person name="Lane C.E."/>
        </authorList>
    </citation>
    <scope>NUCLEOTIDE SEQUENCE [LARGE SCALE GENOMIC DNA]</scope>
    <source>
        <strain evidence="6 7">ATCC 34112</strain>
    </source>
</reference>
<feature type="transmembrane region" description="Helical" evidence="5">
    <location>
        <begin position="6"/>
        <end position="26"/>
    </location>
</feature>
<comment type="subcellular location">
    <subcellularLocation>
        <location evidence="1">Membrane</location>
    </subcellularLocation>
</comment>
<dbReference type="GO" id="GO:0016020">
    <property type="term" value="C:membrane"/>
    <property type="evidence" value="ECO:0007669"/>
    <property type="project" value="UniProtKB-SubCell"/>
</dbReference>
<evidence type="ECO:0000256" key="1">
    <source>
        <dbReference type="ARBA" id="ARBA00004370"/>
    </source>
</evidence>
<proteinExistence type="predicted"/>
<comment type="caution">
    <text evidence="6">The sequence shown here is derived from an EMBL/GenBank/DDBJ whole genome shotgun (WGS) entry which is preliminary data.</text>
</comment>
<organism evidence="6 7">
    <name type="scientific">Thraustotheca clavata</name>
    <dbReference type="NCBI Taxonomy" id="74557"/>
    <lineage>
        <taxon>Eukaryota</taxon>
        <taxon>Sar</taxon>
        <taxon>Stramenopiles</taxon>
        <taxon>Oomycota</taxon>
        <taxon>Saprolegniomycetes</taxon>
        <taxon>Saprolegniales</taxon>
        <taxon>Achlyaceae</taxon>
        <taxon>Thraustotheca</taxon>
    </lineage>
</organism>
<dbReference type="Gene3D" id="1.20.120.550">
    <property type="entry name" value="Membrane associated eicosanoid/glutathione metabolism-like domain"/>
    <property type="match status" value="2"/>
</dbReference>
<keyword evidence="3 5" id="KW-1133">Transmembrane helix</keyword>
<evidence type="ECO:0000256" key="5">
    <source>
        <dbReference type="SAM" id="Phobius"/>
    </source>
</evidence>
<evidence type="ECO:0000313" key="6">
    <source>
        <dbReference type="EMBL" id="OQS03857.1"/>
    </source>
</evidence>